<dbReference type="STRING" id="658196.A0A397SR74"/>
<dbReference type="AlphaFoldDB" id="A0A397SR74"/>
<dbReference type="Proteomes" id="UP000265703">
    <property type="component" value="Unassembled WGS sequence"/>
</dbReference>
<organism evidence="1 2">
    <name type="scientific">Glomus cerebriforme</name>
    <dbReference type="NCBI Taxonomy" id="658196"/>
    <lineage>
        <taxon>Eukaryota</taxon>
        <taxon>Fungi</taxon>
        <taxon>Fungi incertae sedis</taxon>
        <taxon>Mucoromycota</taxon>
        <taxon>Glomeromycotina</taxon>
        <taxon>Glomeromycetes</taxon>
        <taxon>Glomerales</taxon>
        <taxon>Glomeraceae</taxon>
        <taxon>Glomus</taxon>
    </lineage>
</organism>
<proteinExistence type="predicted"/>
<evidence type="ECO:0000313" key="2">
    <source>
        <dbReference type="Proteomes" id="UP000265703"/>
    </source>
</evidence>
<protein>
    <submittedName>
        <fullName evidence="1">Uncharacterized protein</fullName>
    </submittedName>
</protein>
<reference evidence="1 2" key="1">
    <citation type="submission" date="2018-06" db="EMBL/GenBank/DDBJ databases">
        <title>Comparative genomics reveals the genomic features of Rhizophagus irregularis, R. cerebriforme, R. diaphanum and Gigaspora rosea, and their symbiotic lifestyle signature.</title>
        <authorList>
            <person name="Morin E."/>
            <person name="San Clemente H."/>
            <person name="Chen E.C.H."/>
            <person name="De La Providencia I."/>
            <person name="Hainaut M."/>
            <person name="Kuo A."/>
            <person name="Kohler A."/>
            <person name="Murat C."/>
            <person name="Tang N."/>
            <person name="Roy S."/>
            <person name="Loubradou J."/>
            <person name="Henrissat B."/>
            <person name="Grigoriev I.V."/>
            <person name="Corradi N."/>
            <person name="Roux C."/>
            <person name="Martin F.M."/>
        </authorList>
    </citation>
    <scope>NUCLEOTIDE SEQUENCE [LARGE SCALE GENOMIC DNA]</scope>
    <source>
        <strain evidence="1 2">DAOM 227022</strain>
    </source>
</reference>
<evidence type="ECO:0000313" key="1">
    <source>
        <dbReference type="EMBL" id="RIA88498.1"/>
    </source>
</evidence>
<dbReference type="OrthoDB" id="10445984at2759"/>
<accession>A0A397SR74</accession>
<keyword evidence="2" id="KW-1185">Reference proteome</keyword>
<comment type="caution">
    <text evidence="1">The sequence shown here is derived from an EMBL/GenBank/DDBJ whole genome shotgun (WGS) entry which is preliminary data.</text>
</comment>
<sequence length="65" mass="7856">MIEIHPSYALLHYIFIFPRGEDGDEDNTNNKLKKCITTMNYFAYQLQVDYSEEAITLHYYERLFQ</sequence>
<gene>
    <name evidence="1" type="ORF">C1645_826288</name>
</gene>
<name>A0A397SR74_9GLOM</name>
<dbReference type="EMBL" id="QKYT01000261">
    <property type="protein sequence ID" value="RIA88498.1"/>
    <property type="molecule type" value="Genomic_DNA"/>
</dbReference>